<evidence type="ECO:0000259" key="11">
    <source>
        <dbReference type="SMART" id="SM00602"/>
    </source>
</evidence>
<dbReference type="PANTHER" id="PTHR12106:SF27">
    <property type="entry name" value="SORTILIN-RELATED RECEPTOR"/>
    <property type="match status" value="1"/>
</dbReference>
<comment type="caution">
    <text evidence="12">The sequence shown here is derived from an EMBL/GenBank/DDBJ whole genome shotgun (WGS) entry which is preliminary data.</text>
</comment>
<evidence type="ECO:0000256" key="10">
    <source>
        <dbReference type="SAM" id="SignalP"/>
    </source>
</evidence>
<dbReference type="Pfam" id="PF15902">
    <property type="entry name" value="Sortilin-Vps10"/>
    <property type="match status" value="2"/>
</dbReference>
<name>A0A9P8PGW0_9ASCO</name>
<evidence type="ECO:0000256" key="5">
    <source>
        <dbReference type="ARBA" id="ARBA00022737"/>
    </source>
</evidence>
<evidence type="ECO:0000256" key="6">
    <source>
        <dbReference type="ARBA" id="ARBA00022989"/>
    </source>
</evidence>
<evidence type="ECO:0000256" key="7">
    <source>
        <dbReference type="ARBA" id="ARBA00023136"/>
    </source>
</evidence>
<evidence type="ECO:0000256" key="9">
    <source>
        <dbReference type="SAM" id="Phobius"/>
    </source>
</evidence>
<dbReference type="InterPro" id="IPR031778">
    <property type="entry name" value="Sortilin_N"/>
</dbReference>
<reference evidence="12" key="2">
    <citation type="submission" date="2021-01" db="EMBL/GenBank/DDBJ databases">
        <authorList>
            <person name="Schikora-Tamarit M.A."/>
        </authorList>
    </citation>
    <scope>NUCLEOTIDE SEQUENCE</scope>
    <source>
        <strain evidence="12">CBS6075</strain>
    </source>
</reference>
<organism evidence="12 13">
    <name type="scientific">Ogataea philodendri</name>
    <dbReference type="NCBI Taxonomy" id="1378263"/>
    <lineage>
        <taxon>Eukaryota</taxon>
        <taxon>Fungi</taxon>
        <taxon>Dikarya</taxon>
        <taxon>Ascomycota</taxon>
        <taxon>Saccharomycotina</taxon>
        <taxon>Pichiomycetes</taxon>
        <taxon>Pichiales</taxon>
        <taxon>Pichiaceae</taxon>
        <taxon>Ogataea</taxon>
    </lineage>
</organism>
<dbReference type="GeneID" id="70231976"/>
<evidence type="ECO:0000313" key="13">
    <source>
        <dbReference type="Proteomes" id="UP000769157"/>
    </source>
</evidence>
<dbReference type="Gene3D" id="3.30.60.270">
    <property type="match status" value="1"/>
</dbReference>
<dbReference type="EMBL" id="JAEUBE010000042">
    <property type="protein sequence ID" value="KAH3671822.1"/>
    <property type="molecule type" value="Genomic_DNA"/>
</dbReference>
<reference evidence="12" key="1">
    <citation type="journal article" date="2021" name="Open Biol.">
        <title>Shared evolutionary footprints suggest mitochondrial oxidative damage underlies multiple complex I losses in fungi.</title>
        <authorList>
            <person name="Schikora-Tamarit M.A."/>
            <person name="Marcet-Houben M."/>
            <person name="Nosek J."/>
            <person name="Gabaldon T."/>
        </authorList>
    </citation>
    <scope>NUCLEOTIDE SEQUENCE</scope>
    <source>
        <strain evidence="12">CBS6075</strain>
    </source>
</reference>
<dbReference type="Gene3D" id="2.130.10.10">
    <property type="entry name" value="YVTN repeat-like/Quinoprotein amine dehydrogenase"/>
    <property type="match status" value="1"/>
</dbReference>
<dbReference type="GO" id="GO:0005794">
    <property type="term" value="C:Golgi apparatus"/>
    <property type="evidence" value="ECO:0007669"/>
    <property type="project" value="TreeGrafter"/>
</dbReference>
<feature type="chain" id="PRO_5040355913" description="VPS10 domain-containing protein" evidence="10">
    <location>
        <begin position="20"/>
        <end position="1518"/>
    </location>
</feature>
<dbReference type="SUPFAM" id="SSF110296">
    <property type="entry name" value="Oligoxyloglucan reducing end-specific cellobiohydrolase"/>
    <property type="match status" value="2"/>
</dbReference>
<dbReference type="Pfam" id="PF15901">
    <property type="entry name" value="Sortilin_C"/>
    <property type="match status" value="2"/>
</dbReference>
<comment type="subcellular location">
    <subcellularLocation>
        <location evidence="1">Membrane</location>
    </subcellularLocation>
</comment>
<evidence type="ECO:0000313" key="12">
    <source>
        <dbReference type="EMBL" id="KAH3671822.1"/>
    </source>
</evidence>
<dbReference type="InterPro" id="IPR031777">
    <property type="entry name" value="Sortilin_C"/>
</dbReference>
<keyword evidence="13" id="KW-1185">Reference proteome</keyword>
<keyword evidence="4 10" id="KW-0732">Signal</keyword>
<dbReference type="FunFam" id="3.30.60.270:FF:000005">
    <property type="entry name" value="Sortilin"/>
    <property type="match status" value="1"/>
</dbReference>
<protein>
    <recommendedName>
        <fullName evidence="11">VPS10 domain-containing protein</fullName>
    </recommendedName>
</protein>
<dbReference type="InterPro" id="IPR036278">
    <property type="entry name" value="Sialidase_sf"/>
</dbReference>
<dbReference type="GO" id="GO:0006895">
    <property type="term" value="P:Golgi to endosome transport"/>
    <property type="evidence" value="ECO:0007669"/>
    <property type="project" value="TreeGrafter"/>
</dbReference>
<keyword evidence="6 9" id="KW-1133">Transmembrane helix</keyword>
<dbReference type="OrthoDB" id="443634at2759"/>
<dbReference type="GO" id="GO:0006623">
    <property type="term" value="P:protein targeting to vacuole"/>
    <property type="evidence" value="ECO:0007669"/>
    <property type="project" value="TreeGrafter"/>
</dbReference>
<evidence type="ECO:0000256" key="8">
    <source>
        <dbReference type="ARBA" id="ARBA00023180"/>
    </source>
</evidence>
<dbReference type="Proteomes" id="UP000769157">
    <property type="component" value="Unassembled WGS sequence"/>
</dbReference>
<accession>A0A9P8PGW0</accession>
<keyword evidence="3 9" id="KW-0812">Transmembrane</keyword>
<evidence type="ECO:0000256" key="3">
    <source>
        <dbReference type="ARBA" id="ARBA00022692"/>
    </source>
</evidence>
<proteinExistence type="inferred from homology"/>
<dbReference type="InterPro" id="IPR006581">
    <property type="entry name" value="VPS10"/>
</dbReference>
<dbReference type="GO" id="GO:0005829">
    <property type="term" value="C:cytosol"/>
    <property type="evidence" value="ECO:0007669"/>
    <property type="project" value="GOC"/>
</dbReference>
<evidence type="ECO:0000256" key="4">
    <source>
        <dbReference type="ARBA" id="ARBA00022729"/>
    </source>
</evidence>
<evidence type="ECO:0000256" key="2">
    <source>
        <dbReference type="ARBA" id="ARBA00008251"/>
    </source>
</evidence>
<evidence type="ECO:0000256" key="1">
    <source>
        <dbReference type="ARBA" id="ARBA00004370"/>
    </source>
</evidence>
<feature type="domain" description="VPS10" evidence="11">
    <location>
        <begin position="43"/>
        <end position="689"/>
    </location>
</feature>
<feature type="transmembrane region" description="Helical" evidence="9">
    <location>
        <begin position="1379"/>
        <end position="1399"/>
    </location>
</feature>
<dbReference type="PANTHER" id="PTHR12106">
    <property type="entry name" value="SORTILIN RELATED"/>
    <property type="match status" value="1"/>
</dbReference>
<keyword evidence="5" id="KW-0677">Repeat</keyword>
<dbReference type="SMART" id="SM00602">
    <property type="entry name" value="VPS10"/>
    <property type="match status" value="2"/>
</dbReference>
<dbReference type="InterPro" id="IPR050310">
    <property type="entry name" value="VPS10-sortilin"/>
</dbReference>
<dbReference type="SUPFAM" id="SSF50939">
    <property type="entry name" value="Sialidases"/>
    <property type="match status" value="1"/>
</dbReference>
<dbReference type="GO" id="GO:0006896">
    <property type="term" value="P:Golgi to vacuole transport"/>
    <property type="evidence" value="ECO:0007669"/>
    <property type="project" value="TreeGrafter"/>
</dbReference>
<comment type="similarity">
    <text evidence="2">Belongs to the VPS10-related sortilin family.</text>
</comment>
<dbReference type="GO" id="GO:0016020">
    <property type="term" value="C:membrane"/>
    <property type="evidence" value="ECO:0007669"/>
    <property type="project" value="UniProtKB-SubCell"/>
</dbReference>
<keyword evidence="7 9" id="KW-0472">Membrane</keyword>
<feature type="domain" description="VPS10" evidence="11">
    <location>
        <begin position="722"/>
        <end position="1365"/>
    </location>
</feature>
<dbReference type="InterPro" id="IPR015943">
    <property type="entry name" value="WD40/YVTN_repeat-like_dom_sf"/>
</dbReference>
<sequence length="1518" mass="170525">MILLHFALHIFCLVSLATAADWKPKVSKTQHETIFDMFYFDDSPVMLSINEQKLLISPDNAETWKPVDLKLSSGEPANITSCVIVPSDNQLAFALTGEKTQFYTRDQGKTWQSLDVDHPGGPLSWGTVEVNYAKPDMILFSFVDCSEKDNFIYTCENHWLYSTDGLKSSPKKIPLENLEQCMFLKQNKAFTSGPDERVVCIQREKADSGLMQSPTRLVASSDFFKTVENNFGDVSNYQALNIEVEQSFLIVTVAHDQFSPDSEVSLYISKDGKTFDKAFFENQMKSWMFRVLPSTPSSLYLGIFDDMNSKHMEMTADLYKSDSTGLFFDKVYDGYLANGFGLSDFTKVQEIDGVYIILSHENRMDKNSEPLSKSKITFDDGKTWSFLKTSDQDGCNGDRDCSLNLVWTTMRSSDGNFETGPTPGIILGIGNTGKYTTKDLKDLKSYVSRDGGRTWKKVLDSACVFTFADLGNIIAAVPVDMTSFTSGHIDQKSLPKDLIYSLDQGESWGSVDLGINVFPLDLLTSKDGSTQHVVLLAEANSFSSFYSFAIDFTGAFEKTCDDSDYEDWYARVDPDTNEPICVFGHKEKFKRRKYDAKCFVNHSYQDLEKIEEPCACTIADTECTYGFIPGDDGKCAPVVPAVFSKYCKDNKGSTDITTRQLVPDNLCNTKDSFQIEKNDYTFECSQDMSNSTSVIRTTNTPFGEKIYNFFYLPSNEKSLPDETLLVLTKSNDLFLSYNGGIKFRKFLRGMVKPITAFSNTYFPDHFFVVTESNEIFYTEQRGDMFMSVRSPLDLQKLSNPRMTFNKHNSSDYIIYADSGCDSFFSSNCHSEAYLTRDKGQSFVQLPENVNTCSYVGSLMDDKEFAVNETLIVCSQLVDNGQHFRLISSTDYFASEPKVLFDKIIGFAETGKFLVAAKLNDDNSLTAVISVDGKSFAEAKFPADLQVTRQTAYTILDVNSEQIFLHVTTNSSPQREFGALLKSNYNGTEYVELLGNVNRNEFAFVDFESVQSLEGISIINTVSNAESVKEKGETKKIQSMVTYNDGAEWSLLVPPPVDSQGNKYGCNGKSLETCSLHLHSFTERNDPGRDTYSSASAVGLMFGVGNVGESLLPFESDQTATFFSADAGATWKEVRQGNYMWEFGDQGSILVLVKAGLTKVVSYSLDEGGTWQDFQFSDTEREVEDIATVPSDTARKFILIVKDGPDRDEIVSLDFSGIQSRQCKLEVNNDNELISFDDFEYWTPKHPFQSTSCLFGHESRYPRRKPSATDCFVGAAPMNKVYKKTKNCKCTRHDFECDYNFVLAKDGTCQLISGLSPINPKEYCSRDDTLTEYWEPTGYRKIPMSTCEQGLELDKWSSHPCPGKSKEYDRKHGVSSSGGVAFALTVAAVVFVATLAFVYYRGIRRNGGFSRFGEIRLDEDDEIQLIEENDVDRMVNRVVRAGIVVVSAALAFRHKVASVLKQGLFSRFRRGGLNNYERFSSFNDRIIDDEDASLFDVDANDDDAREIDSFLDEPVEDRE</sequence>
<gene>
    <name evidence="12" type="ORF">OGAPHI_000008</name>
</gene>
<feature type="signal peptide" evidence="10">
    <location>
        <begin position="1"/>
        <end position="19"/>
    </location>
</feature>
<dbReference type="Gene3D" id="2.10.70.80">
    <property type="match status" value="2"/>
</dbReference>
<keyword evidence="8" id="KW-0325">Glycoprotein</keyword>
<dbReference type="RefSeq" id="XP_046064937.1">
    <property type="nucleotide sequence ID" value="XM_046201711.1"/>
</dbReference>